<dbReference type="STRING" id="101127.A0A1X2G8B1"/>
<comment type="caution">
    <text evidence="2">The sequence shown here is derived from an EMBL/GenBank/DDBJ whole genome shotgun (WGS) entry which is preliminary data.</text>
</comment>
<dbReference type="EMBL" id="MCGT01000032">
    <property type="protein sequence ID" value="ORX47681.1"/>
    <property type="molecule type" value="Genomic_DNA"/>
</dbReference>
<dbReference type="InterPro" id="IPR013640">
    <property type="entry name" value="Vfa1"/>
</dbReference>
<dbReference type="PANTHER" id="PTHR28218:SF1">
    <property type="entry name" value="VPS4-ASSOCIATED PROTEIN 1"/>
    <property type="match status" value="1"/>
</dbReference>
<proteinExistence type="predicted"/>
<sequence length="203" mass="22831">MPALQNLYIARLTSQDRPCFVCSKFTMVVLSSANKSNDDWFYVCRTHLGDINFCSKIGGPPGTKSKPTVSKSSAVVDTEREPESDSVYDLVSSIGSAFTTWRNKGKDDGKKESKDGDEDKEDKKDSKKDSKKESKEDKDATNSPASSPSPSKPADPPRFILQRDYFYMRQREQHMKQQKKEAADRLKTLDFPKTPTHHPKSAS</sequence>
<dbReference type="GO" id="GO:0007034">
    <property type="term" value="P:vacuolar transport"/>
    <property type="evidence" value="ECO:0007669"/>
    <property type="project" value="TreeGrafter"/>
</dbReference>
<dbReference type="PANTHER" id="PTHR28218">
    <property type="entry name" value="VPS4-ASSOCIATED PROTEIN 1"/>
    <property type="match status" value="1"/>
</dbReference>
<feature type="region of interest" description="Disordered" evidence="1">
    <location>
        <begin position="57"/>
        <end position="87"/>
    </location>
</feature>
<organism evidence="2 3">
    <name type="scientific">Hesseltinella vesiculosa</name>
    <dbReference type="NCBI Taxonomy" id="101127"/>
    <lineage>
        <taxon>Eukaryota</taxon>
        <taxon>Fungi</taxon>
        <taxon>Fungi incertae sedis</taxon>
        <taxon>Mucoromycota</taxon>
        <taxon>Mucoromycotina</taxon>
        <taxon>Mucoromycetes</taxon>
        <taxon>Mucorales</taxon>
        <taxon>Cunninghamellaceae</taxon>
        <taxon>Hesseltinella</taxon>
    </lineage>
</organism>
<gene>
    <name evidence="2" type="ORF">DM01DRAFT_1135670</name>
</gene>
<protein>
    <recommendedName>
        <fullName evidence="4">DUF1742-domain-containing protein</fullName>
    </recommendedName>
</protein>
<accession>A0A1X2G8B1</accession>
<evidence type="ECO:0000256" key="1">
    <source>
        <dbReference type="SAM" id="MobiDB-lite"/>
    </source>
</evidence>
<evidence type="ECO:0000313" key="2">
    <source>
        <dbReference type="EMBL" id="ORX47681.1"/>
    </source>
</evidence>
<feature type="compositionally biased region" description="Basic and acidic residues" evidence="1">
    <location>
        <begin position="121"/>
        <end position="140"/>
    </location>
</feature>
<reference evidence="2 3" key="1">
    <citation type="submission" date="2016-07" db="EMBL/GenBank/DDBJ databases">
        <title>Pervasive Adenine N6-methylation of Active Genes in Fungi.</title>
        <authorList>
            <consortium name="DOE Joint Genome Institute"/>
            <person name="Mondo S.J."/>
            <person name="Dannebaum R.O."/>
            <person name="Kuo R.C."/>
            <person name="Labutti K."/>
            <person name="Haridas S."/>
            <person name="Kuo A."/>
            <person name="Salamov A."/>
            <person name="Ahrendt S.R."/>
            <person name="Lipzen A."/>
            <person name="Sullivan W."/>
            <person name="Andreopoulos W.B."/>
            <person name="Clum A."/>
            <person name="Lindquist E."/>
            <person name="Daum C."/>
            <person name="Ramamoorthy G.K."/>
            <person name="Gryganskyi A."/>
            <person name="Culley D."/>
            <person name="Magnuson J.K."/>
            <person name="James T.Y."/>
            <person name="O'Malley M.A."/>
            <person name="Stajich J.E."/>
            <person name="Spatafora J.W."/>
            <person name="Visel A."/>
            <person name="Grigoriev I.V."/>
        </authorList>
    </citation>
    <scope>NUCLEOTIDE SEQUENCE [LARGE SCALE GENOMIC DNA]</scope>
    <source>
        <strain evidence="2 3">NRRL 3301</strain>
    </source>
</reference>
<dbReference type="AlphaFoldDB" id="A0A1X2G8B1"/>
<dbReference type="Pfam" id="PF08432">
    <property type="entry name" value="Vfa1"/>
    <property type="match status" value="1"/>
</dbReference>
<feature type="region of interest" description="Disordered" evidence="1">
    <location>
        <begin position="101"/>
        <end position="203"/>
    </location>
</feature>
<feature type="compositionally biased region" description="Basic and acidic residues" evidence="1">
    <location>
        <begin position="169"/>
        <end position="190"/>
    </location>
</feature>
<dbReference type="Proteomes" id="UP000242146">
    <property type="component" value="Unassembled WGS sequence"/>
</dbReference>
<feature type="compositionally biased region" description="Polar residues" evidence="1">
    <location>
        <begin position="65"/>
        <end position="75"/>
    </location>
</feature>
<dbReference type="GO" id="GO:0005768">
    <property type="term" value="C:endosome"/>
    <property type="evidence" value="ECO:0007669"/>
    <property type="project" value="TreeGrafter"/>
</dbReference>
<dbReference type="OrthoDB" id="2158714at2759"/>
<evidence type="ECO:0008006" key="4">
    <source>
        <dbReference type="Google" id="ProtNLM"/>
    </source>
</evidence>
<keyword evidence="3" id="KW-1185">Reference proteome</keyword>
<evidence type="ECO:0000313" key="3">
    <source>
        <dbReference type="Proteomes" id="UP000242146"/>
    </source>
</evidence>
<feature type="compositionally biased region" description="Basic and acidic residues" evidence="1">
    <location>
        <begin position="104"/>
        <end position="114"/>
    </location>
</feature>
<name>A0A1X2G8B1_9FUNG</name>